<gene>
    <name evidence="3" type="ORF">BDV38DRAFT_17614</name>
</gene>
<organism evidence="3 4">
    <name type="scientific">Aspergillus pseudotamarii</name>
    <dbReference type="NCBI Taxonomy" id="132259"/>
    <lineage>
        <taxon>Eukaryota</taxon>
        <taxon>Fungi</taxon>
        <taxon>Dikarya</taxon>
        <taxon>Ascomycota</taxon>
        <taxon>Pezizomycotina</taxon>
        <taxon>Eurotiomycetes</taxon>
        <taxon>Eurotiomycetidae</taxon>
        <taxon>Eurotiales</taxon>
        <taxon>Aspergillaceae</taxon>
        <taxon>Aspergillus</taxon>
        <taxon>Aspergillus subgen. Circumdati</taxon>
    </lineage>
</organism>
<protein>
    <recommendedName>
        <fullName evidence="5">Secreted protein</fullName>
    </recommendedName>
</protein>
<keyword evidence="2" id="KW-0732">Signal</keyword>
<accession>A0A5N6S9R5</accession>
<evidence type="ECO:0008006" key="5">
    <source>
        <dbReference type="Google" id="ProtNLM"/>
    </source>
</evidence>
<evidence type="ECO:0000313" key="3">
    <source>
        <dbReference type="EMBL" id="KAE8131458.1"/>
    </source>
</evidence>
<reference evidence="3 4" key="1">
    <citation type="submission" date="2019-04" db="EMBL/GenBank/DDBJ databases">
        <title>Friends and foes A comparative genomics study of 23 Aspergillus species from section Flavi.</title>
        <authorList>
            <consortium name="DOE Joint Genome Institute"/>
            <person name="Kjaerbolling I."/>
            <person name="Vesth T."/>
            <person name="Frisvad J.C."/>
            <person name="Nybo J.L."/>
            <person name="Theobald S."/>
            <person name="Kildgaard S."/>
            <person name="Isbrandt T."/>
            <person name="Kuo A."/>
            <person name="Sato A."/>
            <person name="Lyhne E.K."/>
            <person name="Kogle M.E."/>
            <person name="Wiebenga A."/>
            <person name="Kun R.S."/>
            <person name="Lubbers R.J."/>
            <person name="Makela M.R."/>
            <person name="Barry K."/>
            <person name="Chovatia M."/>
            <person name="Clum A."/>
            <person name="Daum C."/>
            <person name="Haridas S."/>
            <person name="He G."/>
            <person name="LaButti K."/>
            <person name="Lipzen A."/>
            <person name="Mondo S."/>
            <person name="Riley R."/>
            <person name="Salamov A."/>
            <person name="Simmons B.A."/>
            <person name="Magnuson J.K."/>
            <person name="Henrissat B."/>
            <person name="Mortensen U.H."/>
            <person name="Larsen T.O."/>
            <person name="Devries R.P."/>
            <person name="Grigoriev I.V."/>
            <person name="Machida M."/>
            <person name="Baker S.E."/>
            <person name="Andersen M.R."/>
        </authorList>
    </citation>
    <scope>NUCLEOTIDE SEQUENCE [LARGE SCALE GENOMIC DNA]</scope>
    <source>
        <strain evidence="3 4">CBS 117625</strain>
    </source>
</reference>
<sequence length="117" mass="12890">MSVTNPASWIRSCLFLFVSIFAPSSKLIHDVRCNAYMICGGRTDLKRGAVFAQSFFAKVESPHHFLASSHLPIAIIPLHAIRGPTASLRPSVSDSRYISTLSRSHAPTRSTTPLRPR</sequence>
<evidence type="ECO:0000256" key="2">
    <source>
        <dbReference type="SAM" id="SignalP"/>
    </source>
</evidence>
<dbReference type="AlphaFoldDB" id="A0A5N6S9R5"/>
<dbReference type="EMBL" id="ML743659">
    <property type="protein sequence ID" value="KAE8131458.1"/>
    <property type="molecule type" value="Genomic_DNA"/>
</dbReference>
<dbReference type="RefSeq" id="XP_031907521.1">
    <property type="nucleotide sequence ID" value="XM_032052004.1"/>
</dbReference>
<evidence type="ECO:0000256" key="1">
    <source>
        <dbReference type="SAM" id="MobiDB-lite"/>
    </source>
</evidence>
<dbReference type="Proteomes" id="UP000325672">
    <property type="component" value="Unassembled WGS sequence"/>
</dbReference>
<feature type="region of interest" description="Disordered" evidence="1">
    <location>
        <begin position="89"/>
        <end position="117"/>
    </location>
</feature>
<proteinExistence type="predicted"/>
<name>A0A5N6S9R5_ASPPS</name>
<evidence type="ECO:0000313" key="4">
    <source>
        <dbReference type="Proteomes" id="UP000325672"/>
    </source>
</evidence>
<feature type="chain" id="PRO_5024858070" description="Secreted protein" evidence="2">
    <location>
        <begin position="28"/>
        <end position="117"/>
    </location>
</feature>
<dbReference type="GeneID" id="43636214"/>
<feature type="signal peptide" evidence="2">
    <location>
        <begin position="1"/>
        <end position="27"/>
    </location>
</feature>
<keyword evidence="4" id="KW-1185">Reference proteome</keyword>